<keyword evidence="14" id="KW-1185">Reference proteome</keyword>
<keyword evidence="4" id="KW-0963">Cytoplasm</keyword>
<dbReference type="GO" id="GO:0070990">
    <property type="term" value="F:snRNP binding"/>
    <property type="evidence" value="ECO:0007669"/>
    <property type="project" value="TreeGrafter"/>
</dbReference>
<comment type="subcellular location">
    <subcellularLocation>
        <location evidence="2">Cytoplasm</location>
    </subcellularLocation>
    <subcellularLocation>
        <location evidence="1">Nucleus</location>
    </subcellularLocation>
</comment>
<evidence type="ECO:0000313" key="13">
    <source>
        <dbReference type="EMBL" id="KOS12615.1"/>
    </source>
</evidence>
<comment type="caution">
    <text evidence="13">The sequence shown here is derived from an EMBL/GenBank/DDBJ whole genome shotgun (WGS) entry which is preliminary data.</text>
</comment>
<comment type="similarity">
    <text evidence="3">Belongs to the snRNP SmB/SmN family.</text>
</comment>
<dbReference type="GO" id="GO:0005682">
    <property type="term" value="C:U5 snRNP"/>
    <property type="evidence" value="ECO:0007669"/>
    <property type="project" value="TreeGrafter"/>
</dbReference>
<dbReference type="SMART" id="SM00651">
    <property type="entry name" value="Sm"/>
    <property type="match status" value="1"/>
</dbReference>
<evidence type="ECO:0000259" key="12">
    <source>
        <dbReference type="PROSITE" id="PS52002"/>
    </source>
</evidence>
<name>A0A0M9VMU8_9BASI</name>
<evidence type="ECO:0000256" key="6">
    <source>
        <dbReference type="ARBA" id="ARBA00022884"/>
    </source>
</evidence>
<dbReference type="RefSeq" id="XP_017990247.1">
    <property type="nucleotide sequence ID" value="XM_018134855.1"/>
</dbReference>
<dbReference type="PANTHER" id="PTHR10701:SF0">
    <property type="entry name" value="SMALL NUCLEAR RIBONUCLEOPROTEIN-ASSOCIATED PROTEIN B"/>
    <property type="match status" value="1"/>
</dbReference>
<feature type="region of interest" description="Disordered" evidence="11">
    <location>
        <begin position="42"/>
        <end position="96"/>
    </location>
</feature>
<feature type="compositionally biased region" description="Pro residues" evidence="11">
    <location>
        <begin position="144"/>
        <end position="187"/>
    </location>
</feature>
<sequence>MNLIDYRLRVTLNDGRQMTGQLLAFDTHMNLVLADTEEFRRIKSKKKKASKPNKKQKVSHGDTAEGARVEDADDDEDDEDEVPPPVQEQKRTLGLVILRGENVISISVEAPPPESKRDAASLAPGPGRGIPAGRGAAMGAMPMGRPPFGPPPGMPSGPPPGFGGRPPMGPPPGFGGPPPGFRPPGAA</sequence>
<dbReference type="InterPro" id="IPR010920">
    <property type="entry name" value="LSM_dom_sf"/>
</dbReference>
<dbReference type="GO" id="GO:0005685">
    <property type="term" value="C:U1 snRNP"/>
    <property type="evidence" value="ECO:0007669"/>
    <property type="project" value="TreeGrafter"/>
</dbReference>
<feature type="compositionally biased region" description="Acidic residues" evidence="11">
    <location>
        <begin position="71"/>
        <end position="82"/>
    </location>
</feature>
<dbReference type="GO" id="GO:0005686">
    <property type="term" value="C:U2 snRNP"/>
    <property type="evidence" value="ECO:0007669"/>
    <property type="project" value="TreeGrafter"/>
</dbReference>
<dbReference type="InterPro" id="IPR047575">
    <property type="entry name" value="Sm"/>
</dbReference>
<evidence type="ECO:0000256" key="1">
    <source>
        <dbReference type="ARBA" id="ARBA00004123"/>
    </source>
</evidence>
<keyword evidence="8" id="KW-0539">Nucleus</keyword>
<dbReference type="Pfam" id="PF01423">
    <property type="entry name" value="LSM"/>
    <property type="match status" value="1"/>
</dbReference>
<dbReference type="AlphaFoldDB" id="A0A0M9VMU8"/>
<keyword evidence="5" id="KW-0507">mRNA processing</keyword>
<keyword evidence="7" id="KW-0508">mRNA splicing</keyword>
<keyword evidence="6" id="KW-0694">RNA-binding</keyword>
<proteinExistence type="inferred from homology"/>
<dbReference type="CDD" id="cd01717">
    <property type="entry name" value="Sm_B"/>
    <property type="match status" value="1"/>
</dbReference>
<dbReference type="EMBL" id="LGAV01000010">
    <property type="protein sequence ID" value="KOS12615.1"/>
    <property type="molecule type" value="Genomic_DNA"/>
</dbReference>
<reference evidence="13 14" key="1">
    <citation type="submission" date="2015-07" db="EMBL/GenBank/DDBJ databases">
        <title>Draft Genome Sequence of Malassezia furfur CBS1878 and Malassezia pachydermatis CBS1879.</title>
        <authorList>
            <person name="Triana S."/>
            <person name="Ohm R."/>
            <person name="Gonzalez A."/>
            <person name="DeCock H."/>
            <person name="Restrepo S."/>
            <person name="Celis A."/>
        </authorList>
    </citation>
    <scope>NUCLEOTIDE SEQUENCE [LARGE SCALE GENOMIC DNA]</scope>
    <source>
        <strain evidence="13 14">CBS 1879</strain>
    </source>
</reference>
<dbReference type="GeneID" id="28726730"/>
<evidence type="ECO:0000256" key="4">
    <source>
        <dbReference type="ARBA" id="ARBA00022490"/>
    </source>
</evidence>
<feature type="domain" description="Sm" evidence="12">
    <location>
        <begin position="1"/>
        <end position="112"/>
    </location>
</feature>
<evidence type="ECO:0000256" key="2">
    <source>
        <dbReference type="ARBA" id="ARBA00004496"/>
    </source>
</evidence>
<dbReference type="GO" id="GO:0003723">
    <property type="term" value="F:RNA binding"/>
    <property type="evidence" value="ECO:0007669"/>
    <property type="project" value="UniProtKB-KW"/>
</dbReference>
<protein>
    <recommendedName>
        <fullName evidence="10">Sm protein B</fullName>
    </recommendedName>
</protein>
<evidence type="ECO:0000256" key="11">
    <source>
        <dbReference type="SAM" id="MobiDB-lite"/>
    </source>
</evidence>
<evidence type="ECO:0000256" key="9">
    <source>
        <dbReference type="ARBA" id="ARBA00023274"/>
    </source>
</evidence>
<feature type="region of interest" description="Disordered" evidence="11">
    <location>
        <begin position="108"/>
        <end position="187"/>
    </location>
</feature>
<dbReference type="PROSITE" id="PS52002">
    <property type="entry name" value="SM"/>
    <property type="match status" value="1"/>
</dbReference>
<gene>
    <name evidence="13" type="ORF">Malapachy_0331</name>
</gene>
<dbReference type="InterPro" id="IPR001163">
    <property type="entry name" value="Sm_dom_euk/arc"/>
</dbReference>
<keyword evidence="9" id="KW-0687">Ribonucleoprotein</keyword>
<evidence type="ECO:0000256" key="10">
    <source>
        <dbReference type="ARBA" id="ARBA00041355"/>
    </source>
</evidence>
<evidence type="ECO:0000256" key="8">
    <source>
        <dbReference type="ARBA" id="ARBA00023242"/>
    </source>
</evidence>
<evidence type="ECO:0000256" key="5">
    <source>
        <dbReference type="ARBA" id="ARBA00022664"/>
    </source>
</evidence>
<evidence type="ECO:0000256" key="3">
    <source>
        <dbReference type="ARBA" id="ARBA00009123"/>
    </source>
</evidence>
<dbReference type="PANTHER" id="PTHR10701">
    <property type="entry name" value="SMALL NUCLEAR RIBONUCLEOPROTEIN-ASSOCIATED PROTEIN B AND N"/>
    <property type="match status" value="1"/>
</dbReference>
<evidence type="ECO:0000313" key="14">
    <source>
        <dbReference type="Proteomes" id="UP000037751"/>
    </source>
</evidence>
<dbReference type="OrthoDB" id="2020720at2759"/>
<feature type="compositionally biased region" description="Basic residues" evidence="11">
    <location>
        <begin position="42"/>
        <end position="58"/>
    </location>
</feature>
<dbReference type="STRING" id="77020.A0A0M9VMU8"/>
<dbReference type="GO" id="GO:0005687">
    <property type="term" value="C:U4 snRNP"/>
    <property type="evidence" value="ECO:0007669"/>
    <property type="project" value="TreeGrafter"/>
</dbReference>
<dbReference type="VEuPathDB" id="FungiDB:Malapachy_0331"/>
<dbReference type="SUPFAM" id="SSF50182">
    <property type="entry name" value="Sm-like ribonucleoproteins"/>
    <property type="match status" value="1"/>
</dbReference>
<dbReference type="Gene3D" id="2.30.30.100">
    <property type="match status" value="1"/>
</dbReference>
<dbReference type="GO" id="GO:0005737">
    <property type="term" value="C:cytoplasm"/>
    <property type="evidence" value="ECO:0007669"/>
    <property type="project" value="UniProtKB-SubCell"/>
</dbReference>
<dbReference type="Proteomes" id="UP000037751">
    <property type="component" value="Unassembled WGS sequence"/>
</dbReference>
<dbReference type="InterPro" id="IPR050914">
    <property type="entry name" value="snRNP_SmB/NAA38-like"/>
</dbReference>
<dbReference type="GO" id="GO:0046540">
    <property type="term" value="C:U4/U6 x U5 tri-snRNP complex"/>
    <property type="evidence" value="ECO:0007669"/>
    <property type="project" value="TreeGrafter"/>
</dbReference>
<feature type="compositionally biased region" description="Low complexity" evidence="11">
    <location>
        <begin position="133"/>
        <end position="143"/>
    </location>
</feature>
<dbReference type="GO" id="GO:0071013">
    <property type="term" value="C:catalytic step 2 spliceosome"/>
    <property type="evidence" value="ECO:0007669"/>
    <property type="project" value="TreeGrafter"/>
</dbReference>
<dbReference type="GO" id="GO:0000398">
    <property type="term" value="P:mRNA splicing, via spliceosome"/>
    <property type="evidence" value="ECO:0007669"/>
    <property type="project" value="TreeGrafter"/>
</dbReference>
<organism evidence="13 14">
    <name type="scientific">Malassezia pachydermatis</name>
    <dbReference type="NCBI Taxonomy" id="77020"/>
    <lineage>
        <taxon>Eukaryota</taxon>
        <taxon>Fungi</taxon>
        <taxon>Dikarya</taxon>
        <taxon>Basidiomycota</taxon>
        <taxon>Ustilaginomycotina</taxon>
        <taxon>Malasseziomycetes</taxon>
        <taxon>Malasseziales</taxon>
        <taxon>Malasseziaceae</taxon>
        <taxon>Malassezia</taxon>
    </lineage>
</organism>
<evidence type="ECO:0000256" key="7">
    <source>
        <dbReference type="ARBA" id="ARBA00023187"/>
    </source>
</evidence>
<dbReference type="GO" id="GO:0071004">
    <property type="term" value="C:U2-type prespliceosome"/>
    <property type="evidence" value="ECO:0007669"/>
    <property type="project" value="TreeGrafter"/>
</dbReference>
<accession>A0A0M9VMU8</accession>
<feature type="compositionally biased region" description="Basic and acidic residues" evidence="11">
    <location>
        <begin position="59"/>
        <end position="70"/>
    </location>
</feature>